<dbReference type="InterPro" id="IPR050863">
    <property type="entry name" value="CenT-Element_Derived"/>
</dbReference>
<dbReference type="EMBL" id="KI297353">
    <property type="protein sequence ID" value="ESA00229.1"/>
    <property type="molecule type" value="Genomic_DNA"/>
</dbReference>
<protein>
    <recommendedName>
        <fullName evidence="2">HTH CENPB-type domain-containing protein</fullName>
    </recommendedName>
</protein>
<sequence length="264" mass="30979">MPNKNTALTDIQKYELCLYAHNNKKTRTQYVDWIEQKWGFRVNESTITWILQSKEKQLTTEITKSEAKHHKPVTVPVLELALKEFVLCYQHKTILSDAILIEKAKILASELEVPQGMLQFSKGWLQKFKEHSANENAIAEALLLLQNKCAEYPPDRIYNMDETGLFYRLESDRILATKSNAKAWILTTLFQEWLQEFNYQVSIKHNKQRILLLLDNCKSYKIDTLVLENVEVCFLLPNTTSKLQPMDSGIIMSFKKHYRYHHIK</sequence>
<dbReference type="InterPro" id="IPR009057">
    <property type="entry name" value="Homeodomain-like_sf"/>
</dbReference>
<feature type="domain" description="HTH CENPB-type" evidence="2">
    <location>
        <begin position="66"/>
        <end position="138"/>
    </location>
</feature>
<evidence type="ECO:0000256" key="1">
    <source>
        <dbReference type="ARBA" id="ARBA00023125"/>
    </source>
</evidence>
<dbReference type="GO" id="GO:0005634">
    <property type="term" value="C:nucleus"/>
    <property type="evidence" value="ECO:0007669"/>
    <property type="project" value="TreeGrafter"/>
</dbReference>
<organism evidence="3">
    <name type="scientific">Rhizophagus irregularis (strain DAOM 181602 / DAOM 197198 / MUCL 43194)</name>
    <name type="common">Arbuscular mycorrhizal fungus</name>
    <name type="synonym">Glomus intraradices</name>
    <dbReference type="NCBI Taxonomy" id="747089"/>
    <lineage>
        <taxon>Eukaryota</taxon>
        <taxon>Fungi</taxon>
        <taxon>Fungi incertae sedis</taxon>
        <taxon>Mucoromycota</taxon>
        <taxon>Glomeromycotina</taxon>
        <taxon>Glomeromycetes</taxon>
        <taxon>Glomerales</taxon>
        <taxon>Glomeraceae</taxon>
        <taxon>Rhizophagus</taxon>
    </lineage>
</organism>
<name>U9SWB4_RHIID</name>
<dbReference type="Pfam" id="PF03184">
    <property type="entry name" value="DDE_1"/>
    <property type="match status" value="1"/>
</dbReference>
<dbReference type="HOGENOM" id="CLU_018294_7_0_1"/>
<evidence type="ECO:0000259" key="2">
    <source>
        <dbReference type="PROSITE" id="PS51253"/>
    </source>
</evidence>
<dbReference type="InterPro" id="IPR006600">
    <property type="entry name" value="HTH_CenpB_DNA-bd_dom"/>
</dbReference>
<dbReference type="Pfam" id="PF03221">
    <property type="entry name" value="HTH_Tnp_Tc5"/>
    <property type="match status" value="1"/>
</dbReference>
<accession>U9SWB4</accession>
<dbReference type="PANTHER" id="PTHR19303:SF73">
    <property type="entry name" value="PROTEIN PDC2"/>
    <property type="match status" value="1"/>
</dbReference>
<dbReference type="SUPFAM" id="SSF46689">
    <property type="entry name" value="Homeodomain-like"/>
    <property type="match status" value="1"/>
</dbReference>
<dbReference type="PROSITE" id="PS51253">
    <property type="entry name" value="HTH_CENPB"/>
    <property type="match status" value="1"/>
</dbReference>
<proteinExistence type="predicted"/>
<dbReference type="eggNOG" id="KOG3105">
    <property type="taxonomic scope" value="Eukaryota"/>
</dbReference>
<dbReference type="AlphaFoldDB" id="U9SWB4"/>
<keyword evidence="1" id="KW-0238">DNA-binding</keyword>
<gene>
    <name evidence="3" type="ORF">GLOINDRAFT_8701</name>
</gene>
<evidence type="ECO:0000313" key="3">
    <source>
        <dbReference type="EMBL" id="ESA00229.1"/>
    </source>
</evidence>
<dbReference type="GO" id="GO:0003677">
    <property type="term" value="F:DNA binding"/>
    <property type="evidence" value="ECO:0007669"/>
    <property type="project" value="UniProtKB-KW"/>
</dbReference>
<reference evidence="3" key="1">
    <citation type="submission" date="2013-07" db="EMBL/GenBank/DDBJ databases">
        <title>The genome of an arbuscular mycorrhizal fungus provides insights into the evolution of the oldest plant symbiosis.</title>
        <authorList>
            <consortium name="DOE Joint Genome Institute"/>
            <person name="Tisserant E."/>
            <person name="Malbreil M."/>
            <person name="Kuo A."/>
            <person name="Kohler A."/>
            <person name="Symeonidi A."/>
            <person name="Balestrini R."/>
            <person name="Charron P."/>
            <person name="Duensing N."/>
            <person name="Frei-dit-Frey N."/>
            <person name="Gianinazzi-Pearson V."/>
            <person name="Gilbert B."/>
            <person name="Handa Y."/>
            <person name="Hijri M."/>
            <person name="Kaul R."/>
            <person name="Kawaguchi M."/>
            <person name="Krajinski F."/>
            <person name="Lammers P."/>
            <person name="Lapierre D."/>
            <person name="Masclaux F.G."/>
            <person name="Murat C."/>
            <person name="Morin E."/>
            <person name="Ndikumana S."/>
            <person name="Pagni M."/>
            <person name="Petitpierre D."/>
            <person name="Requena N."/>
            <person name="Rosikiewicz P."/>
            <person name="Riley R."/>
            <person name="Saito K."/>
            <person name="San Clemente H."/>
            <person name="Shapiro H."/>
            <person name="van Tuinen D."/>
            <person name="Becard G."/>
            <person name="Bonfante P."/>
            <person name="Paszkowski U."/>
            <person name="Shachar-Hill Y."/>
            <person name="Young J.P."/>
            <person name="Sanders I.R."/>
            <person name="Henrissat B."/>
            <person name="Rensing S.A."/>
            <person name="Grigoriev I.V."/>
            <person name="Corradi N."/>
            <person name="Roux C."/>
            <person name="Martin F."/>
        </authorList>
    </citation>
    <scope>NUCLEOTIDE SEQUENCE</scope>
    <source>
        <strain evidence="3">DAOM 197198</strain>
    </source>
</reference>
<dbReference type="Gene3D" id="1.10.10.60">
    <property type="entry name" value="Homeodomain-like"/>
    <property type="match status" value="2"/>
</dbReference>
<dbReference type="PANTHER" id="PTHR19303">
    <property type="entry name" value="TRANSPOSON"/>
    <property type="match status" value="1"/>
</dbReference>
<dbReference type="InterPro" id="IPR004875">
    <property type="entry name" value="DDE_SF_endonuclease_dom"/>
</dbReference>